<comment type="similarity">
    <text evidence="2">Belongs to the citrate synthase family.</text>
</comment>
<dbReference type="Gene3D" id="1.10.230.10">
    <property type="entry name" value="Cytochrome P450-Terp, domain 2"/>
    <property type="match status" value="1"/>
</dbReference>
<evidence type="ECO:0000256" key="1">
    <source>
        <dbReference type="ARBA" id="ARBA00005163"/>
    </source>
</evidence>
<dbReference type="PRINTS" id="PR00143">
    <property type="entry name" value="CITRTSNTHASE"/>
</dbReference>
<dbReference type="GO" id="GO:0005975">
    <property type="term" value="P:carbohydrate metabolic process"/>
    <property type="evidence" value="ECO:0007669"/>
    <property type="project" value="TreeGrafter"/>
</dbReference>
<gene>
    <name evidence="6" type="ORF">DC3_20850</name>
</gene>
<dbReference type="Gene3D" id="1.10.1660.10">
    <property type="match status" value="1"/>
</dbReference>
<protein>
    <recommendedName>
        <fullName evidence="3">citrate synthase (unknown stereospecificity)</fullName>
        <ecNumber evidence="3">2.3.3.16</ecNumber>
    </recommendedName>
</protein>
<dbReference type="Pfam" id="PF12728">
    <property type="entry name" value="HTH_17"/>
    <property type="match status" value="1"/>
</dbReference>
<accession>A0A511N0P4</accession>
<evidence type="ECO:0000256" key="4">
    <source>
        <dbReference type="ARBA" id="ARBA00022679"/>
    </source>
</evidence>
<dbReference type="GO" id="GO:0005829">
    <property type="term" value="C:cytosol"/>
    <property type="evidence" value="ECO:0007669"/>
    <property type="project" value="TreeGrafter"/>
</dbReference>
<dbReference type="AlphaFoldDB" id="A0A511N0P4"/>
<comment type="caution">
    <text evidence="6">The sequence shown here is derived from an EMBL/GenBank/DDBJ whole genome shotgun (WGS) entry which is preliminary data.</text>
</comment>
<dbReference type="EC" id="2.3.3.16" evidence="3"/>
<dbReference type="Gene3D" id="1.10.580.10">
    <property type="entry name" value="Citrate Synthase, domain 1"/>
    <property type="match status" value="1"/>
</dbReference>
<dbReference type="PANTHER" id="PTHR11739">
    <property type="entry name" value="CITRATE SYNTHASE"/>
    <property type="match status" value="1"/>
</dbReference>
<dbReference type="InterPro" id="IPR002020">
    <property type="entry name" value="Citrate_synthase"/>
</dbReference>
<comment type="pathway">
    <text evidence="1">Carbohydrate metabolism; tricarboxylic acid cycle.</text>
</comment>
<dbReference type="RefSeq" id="WP_146884270.1">
    <property type="nucleotide sequence ID" value="NZ_BJXB01000008.1"/>
</dbReference>
<keyword evidence="4" id="KW-0808">Transferase</keyword>
<organism evidence="6 7">
    <name type="scientific">Deinococcus cellulosilyticus (strain DSM 18568 / NBRC 106333 / KACC 11606 / 5516J-15)</name>
    <dbReference type="NCBI Taxonomy" id="1223518"/>
    <lineage>
        <taxon>Bacteria</taxon>
        <taxon>Thermotogati</taxon>
        <taxon>Deinococcota</taxon>
        <taxon>Deinococci</taxon>
        <taxon>Deinococcales</taxon>
        <taxon>Deinococcaceae</taxon>
        <taxon>Deinococcus</taxon>
    </lineage>
</organism>
<evidence type="ECO:0000256" key="3">
    <source>
        <dbReference type="ARBA" id="ARBA00012972"/>
    </source>
</evidence>
<dbReference type="UniPathway" id="UPA00223"/>
<feature type="domain" description="Helix-turn-helix" evidence="5">
    <location>
        <begin position="5"/>
        <end position="56"/>
    </location>
</feature>
<name>A0A511N0P4_DEIC1</name>
<dbReference type="Pfam" id="PF00285">
    <property type="entry name" value="Citrate_synt"/>
    <property type="match status" value="1"/>
</dbReference>
<dbReference type="GO" id="GO:0036440">
    <property type="term" value="F:citrate synthase activity"/>
    <property type="evidence" value="ECO:0007669"/>
    <property type="project" value="UniProtKB-EC"/>
</dbReference>
<dbReference type="PANTHER" id="PTHR11739:SF4">
    <property type="entry name" value="CITRATE SYNTHASE, PEROXISOMAL"/>
    <property type="match status" value="1"/>
</dbReference>
<evidence type="ECO:0000259" key="5">
    <source>
        <dbReference type="Pfam" id="PF12728"/>
    </source>
</evidence>
<dbReference type="EMBL" id="BJXB01000008">
    <property type="protein sequence ID" value="GEM46450.1"/>
    <property type="molecule type" value="Genomic_DNA"/>
</dbReference>
<evidence type="ECO:0000256" key="2">
    <source>
        <dbReference type="ARBA" id="ARBA00010566"/>
    </source>
</evidence>
<dbReference type="InterPro" id="IPR041657">
    <property type="entry name" value="HTH_17"/>
</dbReference>
<proteinExistence type="inferred from homology"/>
<evidence type="ECO:0000313" key="6">
    <source>
        <dbReference type="EMBL" id="GEM46450.1"/>
    </source>
</evidence>
<dbReference type="InterPro" id="IPR016142">
    <property type="entry name" value="Citrate_synth-like_lrg_a-sub"/>
</dbReference>
<dbReference type="InterPro" id="IPR016143">
    <property type="entry name" value="Citrate_synth-like_sm_a-sub"/>
</dbReference>
<dbReference type="SUPFAM" id="SSF48256">
    <property type="entry name" value="Citrate synthase"/>
    <property type="match status" value="1"/>
</dbReference>
<sequence>MSSTLTAEEAAQLLGISRATLYSYVSRGMIRSVDQSSKTREKRYLREDIDQLISQKEQRKNPGEVAKTALHWGSPVLDTSISLIEQGRLFYRGQEATALARSRTFEEVASFLWTGDFHAFPEASMPELPDALLFQMQPLPLMGRYQCVLAHAQSMDLSALNLKPSSLLRTGRKILSVLTWATTGSRAKTAIAEQLSLHWTGNTQATTLIDQGLILCAEHELNISAFTVRCAVSAEVDLYAAIITGLSSLQGRKHGGMVPRVDRLLQDSLQDGVKTALQNLFTRGERTPGFSQPLYPQGDPRGKFLLNELRNLPLDPALRRVMDDLIPFMAEEFDEHPTIDWALAVLARHLGHPVQAGLALFALGRTAGWIAHALEQYQDPRLIRPRASYVGPQPQLD</sequence>
<keyword evidence="7" id="KW-1185">Reference proteome</keyword>
<dbReference type="CDD" id="cd06102">
    <property type="entry name" value="citrate_synt_like_2"/>
    <property type="match status" value="1"/>
</dbReference>
<dbReference type="Proteomes" id="UP000321306">
    <property type="component" value="Unassembled WGS sequence"/>
</dbReference>
<dbReference type="GO" id="GO:0006099">
    <property type="term" value="P:tricarboxylic acid cycle"/>
    <property type="evidence" value="ECO:0007669"/>
    <property type="project" value="UniProtKB-UniPathway"/>
</dbReference>
<reference evidence="6 7" key="1">
    <citation type="submission" date="2019-07" db="EMBL/GenBank/DDBJ databases">
        <title>Whole genome shotgun sequence of Deinococcus cellulosilyticus NBRC 106333.</title>
        <authorList>
            <person name="Hosoyama A."/>
            <person name="Uohara A."/>
            <person name="Ohji S."/>
            <person name="Ichikawa N."/>
        </authorList>
    </citation>
    <scope>NUCLEOTIDE SEQUENCE [LARGE SCALE GENOMIC DNA]</scope>
    <source>
        <strain evidence="6 7">NBRC 106333</strain>
    </source>
</reference>
<dbReference type="InterPro" id="IPR036969">
    <property type="entry name" value="Citrate_synthase_sf"/>
</dbReference>
<dbReference type="OrthoDB" id="9786046at2"/>
<evidence type="ECO:0000313" key="7">
    <source>
        <dbReference type="Proteomes" id="UP000321306"/>
    </source>
</evidence>